<dbReference type="CDD" id="cd00487">
    <property type="entry name" value="Pep_deformylase"/>
    <property type="match status" value="1"/>
</dbReference>
<dbReference type="InterPro" id="IPR036821">
    <property type="entry name" value="Peptide_deformylase_sf"/>
</dbReference>
<dbReference type="NCBIfam" id="TIGR00079">
    <property type="entry name" value="pept_deformyl"/>
    <property type="match status" value="1"/>
</dbReference>
<comment type="function">
    <text evidence="2">Removes the formyl group from the N-terminal Met of newly synthesized proteins. Requires at least a dipeptide for an efficient rate of reaction. N-terminal L-methionine is a prerequisite for activity but the enzyme has broad specificity at other positions.</text>
</comment>
<dbReference type="InterPro" id="IPR023635">
    <property type="entry name" value="Peptide_deformylase"/>
</dbReference>
<dbReference type="AlphaFoldDB" id="A0A2A4X860"/>
<dbReference type="SUPFAM" id="SSF56420">
    <property type="entry name" value="Peptide deformylase"/>
    <property type="match status" value="1"/>
</dbReference>
<comment type="cofactor">
    <cofactor evidence="2">
        <name>Fe(2+)</name>
        <dbReference type="ChEBI" id="CHEBI:29033"/>
    </cofactor>
    <text evidence="2">Binds 1 Fe(2+) ion.</text>
</comment>
<keyword evidence="2" id="KW-0479">Metal-binding</keyword>
<protein>
    <recommendedName>
        <fullName evidence="2">Peptide deformylase</fullName>
        <shortName evidence="2">PDF</shortName>
        <ecNumber evidence="2">3.5.1.88</ecNumber>
    </recommendedName>
    <alternativeName>
        <fullName evidence="2">Polypeptide deformylase</fullName>
    </alternativeName>
</protein>
<dbReference type="PIRSF" id="PIRSF004749">
    <property type="entry name" value="Pep_def"/>
    <property type="match status" value="1"/>
</dbReference>
<dbReference type="HAMAP" id="MF_00163">
    <property type="entry name" value="Pep_deformylase"/>
    <property type="match status" value="1"/>
</dbReference>
<dbReference type="GO" id="GO:0006412">
    <property type="term" value="P:translation"/>
    <property type="evidence" value="ECO:0007669"/>
    <property type="project" value="UniProtKB-UniRule"/>
</dbReference>
<evidence type="ECO:0000256" key="1">
    <source>
        <dbReference type="ARBA" id="ARBA00010759"/>
    </source>
</evidence>
<feature type="active site" evidence="2">
    <location>
        <position position="142"/>
    </location>
</feature>
<organism evidence="3 4">
    <name type="scientific">Aerophobetes bacterium</name>
    <dbReference type="NCBI Taxonomy" id="2030807"/>
    <lineage>
        <taxon>Bacteria</taxon>
        <taxon>Candidatus Aerophobota</taxon>
    </lineage>
</organism>
<feature type="binding site" evidence="2">
    <location>
        <position position="141"/>
    </location>
    <ligand>
        <name>Fe cation</name>
        <dbReference type="ChEBI" id="CHEBI:24875"/>
    </ligand>
</feature>
<dbReference type="EC" id="3.5.1.88" evidence="2"/>
<dbReference type="GO" id="GO:0046872">
    <property type="term" value="F:metal ion binding"/>
    <property type="evidence" value="ECO:0007669"/>
    <property type="project" value="UniProtKB-KW"/>
</dbReference>
<dbReference type="GO" id="GO:0042586">
    <property type="term" value="F:peptide deformylase activity"/>
    <property type="evidence" value="ECO:0007669"/>
    <property type="project" value="UniProtKB-UniRule"/>
</dbReference>
<dbReference type="Gene3D" id="3.90.45.10">
    <property type="entry name" value="Peptide deformylase"/>
    <property type="match status" value="1"/>
</dbReference>
<proteinExistence type="inferred from homology"/>
<keyword evidence="2" id="KW-0648">Protein biosynthesis</keyword>
<keyword evidence="2" id="KW-0408">Iron</keyword>
<dbReference type="PRINTS" id="PR01576">
    <property type="entry name" value="PDEFORMYLASE"/>
</dbReference>
<accession>A0A2A4X860</accession>
<sequence length="179" mass="20475">MIKDLVYYNDQRLRQRCKSVEKVDDDVRKVVQDLIDSVVYYNGAGLAAPQIGCLIRVFVICVEHTVEADGSSIICPPKVFINPEISNTSEERVVYPEGCLSIPGLVEDVERVKKFTIKALDLNGNSFEESVDLWRARVILHEFDHLEGKLFIDRLDPGVQQRLKEPMNEIDQTFNKKTH</sequence>
<dbReference type="NCBIfam" id="NF001159">
    <property type="entry name" value="PRK00150.1-3"/>
    <property type="match status" value="1"/>
</dbReference>
<name>A0A2A4X860_UNCAE</name>
<comment type="caution">
    <text evidence="3">The sequence shown here is derived from an EMBL/GenBank/DDBJ whole genome shotgun (WGS) entry which is preliminary data.</text>
</comment>
<keyword evidence="2" id="KW-0378">Hydrolase</keyword>
<dbReference type="EMBL" id="NVUK01000001">
    <property type="protein sequence ID" value="PCI78740.1"/>
    <property type="molecule type" value="Genomic_DNA"/>
</dbReference>
<gene>
    <name evidence="2 3" type="primary">def</name>
    <name evidence="3" type="ORF">COB21_00130</name>
</gene>
<feature type="binding site" evidence="2">
    <location>
        <position position="99"/>
    </location>
    <ligand>
        <name>Fe cation</name>
        <dbReference type="ChEBI" id="CHEBI:24875"/>
    </ligand>
</feature>
<dbReference type="Proteomes" id="UP000218775">
    <property type="component" value="Unassembled WGS sequence"/>
</dbReference>
<dbReference type="PANTHER" id="PTHR10458:SF22">
    <property type="entry name" value="PEPTIDE DEFORMYLASE"/>
    <property type="match status" value="1"/>
</dbReference>
<dbReference type="Pfam" id="PF01327">
    <property type="entry name" value="Pep_deformylase"/>
    <property type="match status" value="1"/>
</dbReference>
<dbReference type="PANTHER" id="PTHR10458">
    <property type="entry name" value="PEPTIDE DEFORMYLASE"/>
    <property type="match status" value="1"/>
</dbReference>
<comment type="catalytic activity">
    <reaction evidence="2">
        <text>N-terminal N-formyl-L-methionyl-[peptide] + H2O = N-terminal L-methionyl-[peptide] + formate</text>
        <dbReference type="Rhea" id="RHEA:24420"/>
        <dbReference type="Rhea" id="RHEA-COMP:10639"/>
        <dbReference type="Rhea" id="RHEA-COMP:10640"/>
        <dbReference type="ChEBI" id="CHEBI:15377"/>
        <dbReference type="ChEBI" id="CHEBI:15740"/>
        <dbReference type="ChEBI" id="CHEBI:49298"/>
        <dbReference type="ChEBI" id="CHEBI:64731"/>
        <dbReference type="EC" id="3.5.1.88"/>
    </reaction>
</comment>
<evidence type="ECO:0000313" key="3">
    <source>
        <dbReference type="EMBL" id="PCI78740.1"/>
    </source>
</evidence>
<reference evidence="4" key="1">
    <citation type="submission" date="2017-08" db="EMBL/GenBank/DDBJ databases">
        <title>A dynamic microbial community with high functional redundancy inhabits the cold, oxic subseafloor aquifer.</title>
        <authorList>
            <person name="Tully B.J."/>
            <person name="Wheat C.G."/>
            <person name="Glazer B.T."/>
            <person name="Huber J.A."/>
        </authorList>
    </citation>
    <scope>NUCLEOTIDE SEQUENCE [LARGE SCALE GENOMIC DNA]</scope>
</reference>
<evidence type="ECO:0000313" key="4">
    <source>
        <dbReference type="Proteomes" id="UP000218775"/>
    </source>
</evidence>
<comment type="similarity">
    <text evidence="1 2">Belongs to the polypeptide deformylase family.</text>
</comment>
<feature type="binding site" evidence="2">
    <location>
        <position position="145"/>
    </location>
    <ligand>
        <name>Fe cation</name>
        <dbReference type="ChEBI" id="CHEBI:24875"/>
    </ligand>
</feature>
<evidence type="ECO:0000256" key="2">
    <source>
        <dbReference type="HAMAP-Rule" id="MF_00163"/>
    </source>
</evidence>